<dbReference type="HOGENOM" id="CLU_766642_0_0_9"/>
<dbReference type="GeneID" id="35804166"/>
<dbReference type="EMBL" id="CP000568">
    <property type="protein sequence ID" value="ABN52382.1"/>
    <property type="molecule type" value="Genomic_DNA"/>
</dbReference>
<dbReference type="KEGG" id="cth:Cthe_1150"/>
<gene>
    <name evidence="1" type="ordered locus">Cthe_1150</name>
</gene>
<accession>A3DEK3</accession>
<proteinExistence type="predicted"/>
<sequence>MGNIISLNSIELERHICQLGDFVKRYVNGQFEEEYYVGNWCNYDHLDNSKVFPADGEYNQVAIGENTITVIMNNGCIFEYVKSKRCYYTEEEILKIADELFNGKELMLEEYRIRNGKKEKAVYPISYDEVVKLIKNAFYCGISRAGRRDFIVNLEESDSLSIEFFVNRKEQDVICLYNRIFVQSLTKRTVTYNKIIQSNKFRSHMQVHEKDFIIPYQNIIQYASYKGYFNDINERFVDMVVEFPFNIGYSLLCETTVQDTIVYAKRKNREIYSRFTLDGEKKLTNKCVFVLNRSNQKSDEYYLITMFPGEYLVKEPQDKNIKDELERQRMLEFWRNHALVFNPKDVDLETATYSCPYDLGA</sequence>
<evidence type="ECO:0000313" key="1">
    <source>
        <dbReference type="EMBL" id="ABN52382.1"/>
    </source>
</evidence>
<organism evidence="1 2">
    <name type="scientific">Acetivibrio thermocellus (strain ATCC 27405 / DSM 1237 / JCM 9322 / NBRC 103400 / NCIMB 10682 / NRRL B-4536 / VPI 7372)</name>
    <name type="common">Clostridium thermocellum</name>
    <dbReference type="NCBI Taxonomy" id="203119"/>
    <lineage>
        <taxon>Bacteria</taxon>
        <taxon>Bacillati</taxon>
        <taxon>Bacillota</taxon>
        <taxon>Clostridia</taxon>
        <taxon>Eubacteriales</taxon>
        <taxon>Oscillospiraceae</taxon>
        <taxon>Acetivibrio</taxon>
    </lineage>
</organism>
<dbReference type="OrthoDB" id="2083995at2"/>
<reference evidence="1 2" key="2">
    <citation type="journal article" date="2013" name="Biotechnol. Biofuels">
        <title>Global transcriptome analysis of Clostridium thermocellum ATCC 27405 during growth on dilute acid pretreated Populus and switchgrass.</title>
        <authorList>
            <person name="Wilson C.M."/>
            <person name="Rodriguez M.Jr."/>
            <person name="Johnson C.M."/>
            <person name="Martin S.L."/>
            <person name="Chu T.M."/>
            <person name="Wolfinger R.D."/>
            <person name="Hauser L.J."/>
            <person name="Land M.L."/>
            <person name="Klingeman D.M."/>
            <person name="Syed M.H."/>
            <person name="Ragauskas A.J."/>
            <person name="Tschaplinski T.J."/>
            <person name="Mielenz J.R."/>
            <person name="Brown S.D."/>
        </authorList>
    </citation>
    <scope>NUCLEOTIDE SEQUENCE [LARGE SCALE GENOMIC DNA]</scope>
    <source>
        <strain evidence="2">ATCC 27405 / DSM 1237 / JCM 9322 / NBRC 103400 / NCIMB 10682 / NRRL B-4536 / VPI 7372</strain>
    </source>
</reference>
<dbReference type="AlphaFoldDB" id="A3DEK3"/>
<dbReference type="Proteomes" id="UP000002145">
    <property type="component" value="Chromosome"/>
</dbReference>
<keyword evidence="2" id="KW-1185">Reference proteome</keyword>
<name>A3DEK3_ACET2</name>
<dbReference type="STRING" id="203119.Cthe_1150"/>
<dbReference type="eggNOG" id="ENOG5034BBD">
    <property type="taxonomic scope" value="Bacteria"/>
</dbReference>
<dbReference type="RefSeq" id="WP_011838006.1">
    <property type="nucleotide sequence ID" value="NC_009012.1"/>
</dbReference>
<reference evidence="2" key="1">
    <citation type="submission" date="2007-02" db="EMBL/GenBank/DDBJ databases">
        <title>Complete sequence of Clostridium thermocellum ATCC 27405.</title>
        <authorList>
            <consortium name="US DOE Joint Genome Institute"/>
            <person name="Copeland A."/>
            <person name="Lucas S."/>
            <person name="Lapidus A."/>
            <person name="Barry K."/>
            <person name="Detter J.C."/>
            <person name="Glavina del Rio T."/>
            <person name="Hammon N."/>
            <person name="Israni S."/>
            <person name="Dalin E."/>
            <person name="Tice H."/>
            <person name="Pitluck S."/>
            <person name="Chertkov O."/>
            <person name="Brettin T."/>
            <person name="Bruce D."/>
            <person name="Han C."/>
            <person name="Tapia R."/>
            <person name="Gilna P."/>
            <person name="Schmutz J."/>
            <person name="Larimer F."/>
            <person name="Land M."/>
            <person name="Hauser L."/>
            <person name="Kyrpides N."/>
            <person name="Mikhailova N."/>
            <person name="Wu J.H.D."/>
            <person name="Newcomb M."/>
            <person name="Richardson P."/>
        </authorList>
    </citation>
    <scope>NUCLEOTIDE SEQUENCE [LARGE SCALE GENOMIC DNA]</scope>
    <source>
        <strain evidence="2">ATCC 27405 / DSM 1237 / JCM 9322 / NBRC 103400 / NCIMB 10682 / NRRL B-4536 / VPI 7372</strain>
    </source>
</reference>
<protein>
    <submittedName>
        <fullName evidence="1">Uncharacterized protein</fullName>
    </submittedName>
</protein>
<evidence type="ECO:0000313" key="2">
    <source>
        <dbReference type="Proteomes" id="UP000002145"/>
    </source>
</evidence>